<dbReference type="Gene3D" id="3.30.70.330">
    <property type="match status" value="1"/>
</dbReference>
<gene>
    <name evidence="3" type="ORF">H4R18_003889</name>
</gene>
<dbReference type="InterPro" id="IPR000504">
    <property type="entry name" value="RRM_dom"/>
</dbReference>
<proteinExistence type="predicted"/>
<dbReference type="Pfam" id="PF00076">
    <property type="entry name" value="RRM_1"/>
    <property type="match status" value="1"/>
</dbReference>
<keyword evidence="1" id="KW-0694">RNA-binding</keyword>
<dbReference type="SUPFAM" id="SSF54928">
    <property type="entry name" value="RNA-binding domain, RBD"/>
    <property type="match status" value="1"/>
</dbReference>
<dbReference type="GO" id="GO:0003723">
    <property type="term" value="F:RNA binding"/>
    <property type="evidence" value="ECO:0007669"/>
    <property type="project" value="UniProtKB-UniRule"/>
</dbReference>
<keyword evidence="4" id="KW-1185">Reference proteome</keyword>
<evidence type="ECO:0000256" key="1">
    <source>
        <dbReference type="PROSITE-ProRule" id="PRU00176"/>
    </source>
</evidence>
<sequence>MGGARLVRDIVIKHSIGGIQTMEHSLRLLAHLRQFGTLTSLKFMRDPLTSERTGLAFASYLHYDEAAQALRVQQQTVDGLPAPFNTIDVTPFKKQAQDGH</sequence>
<dbReference type="Proteomes" id="UP001140217">
    <property type="component" value="Unassembled WGS sequence"/>
</dbReference>
<dbReference type="EMBL" id="JANBUL010000168">
    <property type="protein sequence ID" value="KAJ2779673.1"/>
    <property type="molecule type" value="Genomic_DNA"/>
</dbReference>
<accession>A0A9W8H7C4</accession>
<dbReference type="InterPro" id="IPR012677">
    <property type="entry name" value="Nucleotide-bd_a/b_plait_sf"/>
</dbReference>
<name>A0A9W8H7C4_9FUNG</name>
<evidence type="ECO:0000259" key="2">
    <source>
        <dbReference type="PROSITE" id="PS50102"/>
    </source>
</evidence>
<dbReference type="InterPro" id="IPR035979">
    <property type="entry name" value="RBD_domain_sf"/>
</dbReference>
<comment type="caution">
    <text evidence="3">The sequence shown here is derived from an EMBL/GenBank/DDBJ whole genome shotgun (WGS) entry which is preliminary data.</text>
</comment>
<reference evidence="3" key="1">
    <citation type="submission" date="2022-07" db="EMBL/GenBank/DDBJ databases">
        <title>Phylogenomic reconstructions and comparative analyses of Kickxellomycotina fungi.</title>
        <authorList>
            <person name="Reynolds N.K."/>
            <person name="Stajich J.E."/>
            <person name="Barry K."/>
            <person name="Grigoriev I.V."/>
            <person name="Crous P."/>
            <person name="Smith M.E."/>
        </authorList>
    </citation>
    <scope>NUCLEOTIDE SEQUENCE</scope>
    <source>
        <strain evidence="3">NBRC 105414</strain>
    </source>
</reference>
<evidence type="ECO:0000313" key="4">
    <source>
        <dbReference type="Proteomes" id="UP001140217"/>
    </source>
</evidence>
<dbReference type="PROSITE" id="PS50102">
    <property type="entry name" value="RRM"/>
    <property type="match status" value="1"/>
</dbReference>
<evidence type="ECO:0000313" key="3">
    <source>
        <dbReference type="EMBL" id="KAJ2779673.1"/>
    </source>
</evidence>
<dbReference type="OrthoDB" id="266020at2759"/>
<organism evidence="3 4">
    <name type="scientific">Coemansia javaensis</name>
    <dbReference type="NCBI Taxonomy" id="2761396"/>
    <lineage>
        <taxon>Eukaryota</taxon>
        <taxon>Fungi</taxon>
        <taxon>Fungi incertae sedis</taxon>
        <taxon>Zoopagomycota</taxon>
        <taxon>Kickxellomycotina</taxon>
        <taxon>Kickxellomycetes</taxon>
        <taxon>Kickxellales</taxon>
        <taxon>Kickxellaceae</taxon>
        <taxon>Coemansia</taxon>
    </lineage>
</organism>
<protein>
    <recommendedName>
        <fullName evidence="2">RRM domain-containing protein</fullName>
    </recommendedName>
</protein>
<dbReference type="AlphaFoldDB" id="A0A9W8H7C4"/>
<feature type="domain" description="RRM" evidence="2">
    <location>
        <begin position="16"/>
        <end position="94"/>
    </location>
</feature>